<evidence type="ECO:0000256" key="6">
    <source>
        <dbReference type="SAM" id="Phobius"/>
    </source>
</evidence>
<dbReference type="PROSITE" id="PS50850">
    <property type="entry name" value="MFS"/>
    <property type="match status" value="1"/>
</dbReference>
<dbReference type="RefSeq" id="WP_207276800.1">
    <property type="nucleotide sequence ID" value="NZ_JAFMPK010000047.1"/>
</dbReference>
<feature type="transmembrane region" description="Helical" evidence="6">
    <location>
        <begin position="390"/>
        <end position="412"/>
    </location>
</feature>
<feature type="transmembrane region" description="Helical" evidence="6">
    <location>
        <begin position="48"/>
        <end position="67"/>
    </location>
</feature>
<keyword evidence="2 6" id="KW-0812">Transmembrane</keyword>
<dbReference type="InterPro" id="IPR051788">
    <property type="entry name" value="MFS_Transporter"/>
</dbReference>
<feature type="transmembrane region" description="Helical" evidence="6">
    <location>
        <begin position="433"/>
        <end position="452"/>
    </location>
</feature>
<keyword evidence="4 6" id="KW-0472">Membrane</keyword>
<dbReference type="SUPFAM" id="SSF103473">
    <property type="entry name" value="MFS general substrate transporter"/>
    <property type="match status" value="1"/>
</dbReference>
<dbReference type="PANTHER" id="PTHR23514">
    <property type="entry name" value="BYPASS OF STOP CODON PROTEIN 6"/>
    <property type="match status" value="1"/>
</dbReference>
<evidence type="ECO:0000313" key="8">
    <source>
        <dbReference type="EMBL" id="MBO0610912.1"/>
    </source>
</evidence>
<dbReference type="PANTHER" id="PTHR23514:SF13">
    <property type="entry name" value="INNER MEMBRANE PROTEIN YBJJ"/>
    <property type="match status" value="1"/>
</dbReference>
<comment type="caution">
    <text evidence="8">The sequence shown here is derived from an EMBL/GenBank/DDBJ whole genome shotgun (WGS) entry which is preliminary data.</text>
</comment>
<protein>
    <recommendedName>
        <fullName evidence="7">Major facilitator superfamily (MFS) profile domain-containing protein</fullName>
    </recommendedName>
</protein>
<dbReference type="Gene3D" id="1.20.1250.20">
    <property type="entry name" value="MFS general substrate transporter like domains"/>
    <property type="match status" value="2"/>
</dbReference>
<comment type="subcellular location">
    <subcellularLocation>
        <location evidence="1">Cell membrane</location>
        <topology evidence="1">Multi-pass membrane protein</topology>
    </subcellularLocation>
</comment>
<dbReference type="EMBL" id="JAFMPK010000047">
    <property type="protein sequence ID" value="MBO0610912.1"/>
    <property type="molecule type" value="Genomic_DNA"/>
</dbReference>
<feature type="compositionally biased region" description="Low complexity" evidence="5">
    <location>
        <begin position="221"/>
        <end position="259"/>
    </location>
</feature>
<accession>A0ABS3ICZ9</accession>
<dbReference type="InterPro" id="IPR036259">
    <property type="entry name" value="MFS_trans_sf"/>
</dbReference>
<feature type="transmembrane region" description="Helical" evidence="6">
    <location>
        <begin position="167"/>
        <end position="183"/>
    </location>
</feature>
<evidence type="ECO:0000313" key="9">
    <source>
        <dbReference type="Proteomes" id="UP000664617"/>
    </source>
</evidence>
<keyword evidence="3 6" id="KW-1133">Transmembrane helix</keyword>
<name>A0ABS3ICZ9_9MICO</name>
<dbReference type="InterPro" id="IPR020846">
    <property type="entry name" value="MFS_dom"/>
</dbReference>
<organism evidence="8 9">
    <name type="scientific">Myceligenerans salitolerans</name>
    <dbReference type="NCBI Taxonomy" id="1230528"/>
    <lineage>
        <taxon>Bacteria</taxon>
        <taxon>Bacillati</taxon>
        <taxon>Actinomycetota</taxon>
        <taxon>Actinomycetes</taxon>
        <taxon>Micrococcales</taxon>
        <taxon>Promicromonosporaceae</taxon>
        <taxon>Myceligenerans</taxon>
    </lineage>
</organism>
<feature type="region of interest" description="Disordered" evidence="5">
    <location>
        <begin position="192"/>
        <end position="290"/>
    </location>
</feature>
<evidence type="ECO:0000256" key="3">
    <source>
        <dbReference type="ARBA" id="ARBA00022989"/>
    </source>
</evidence>
<evidence type="ECO:0000259" key="7">
    <source>
        <dbReference type="PROSITE" id="PS50850"/>
    </source>
</evidence>
<keyword evidence="9" id="KW-1185">Reference proteome</keyword>
<reference evidence="8 9" key="1">
    <citation type="submission" date="2021-03" db="EMBL/GenBank/DDBJ databases">
        <authorList>
            <person name="Xin L."/>
        </authorList>
    </citation>
    <scope>NUCLEOTIDE SEQUENCE [LARGE SCALE GENOMIC DNA]</scope>
    <source>
        <strain evidence="8 9">XHU 5031</strain>
    </source>
</reference>
<feature type="compositionally biased region" description="Pro residues" evidence="5">
    <location>
        <begin position="279"/>
        <end position="289"/>
    </location>
</feature>
<sequence>MTTLPSVSADLRQNRAAVLAAFFAQGFVFVSATLFIPKIVATFGLDTGIFSMFLLGMVLAAAVGSAIAEAVARGAGSAAALRAGLVAMVPALALMFATGSLVGLAAGMVLYGIALGMVDAGSNMQAVTLEHRYGRPVLPSSQGAWTLGGLVATGASLAGVATLPLEAGVFFAVVPLLAALAPYQGREILASGAGPGSAAPPTAPVATRRSTATPSTPPGFLPGSTPGLLPGNTPGLLPGGAPDAAVVPGTAPAPATVPGLSDHADSSPGRLPTSATMPTPTPNTPPTPGIPHDAVRWTAIAPAGIAFLIFYLVDAATQAWGPLYLHLDLAAPEQLLALATLPYLAATWGVRLIGDGLTARFGAPAIVRTGAMIAFAGLAAVVLAPSWPVATAGFFAAGLGLGAVAPLSFSAAGRVARGDRARADVVVARFNQLNYVGALLGSVVTGLISSGLSLRIGFALPLVLVLALIPLARGFAVGGVRPEA</sequence>
<reference evidence="9" key="2">
    <citation type="submission" date="2023-07" db="EMBL/GenBank/DDBJ databases">
        <title>Myceligenerans salitolerans sp. nov., a halotolerant actinomycete isolated from a salt lake in Xinjiang, China.</title>
        <authorList>
            <person name="Guan T."/>
        </authorList>
    </citation>
    <scope>NUCLEOTIDE SEQUENCE [LARGE SCALE GENOMIC DNA]</scope>
    <source>
        <strain evidence="9">XHU 5031</strain>
    </source>
</reference>
<evidence type="ECO:0000256" key="2">
    <source>
        <dbReference type="ARBA" id="ARBA00022692"/>
    </source>
</evidence>
<feature type="transmembrane region" description="Helical" evidence="6">
    <location>
        <begin position="16"/>
        <end position="36"/>
    </location>
</feature>
<proteinExistence type="predicted"/>
<evidence type="ECO:0000256" key="4">
    <source>
        <dbReference type="ARBA" id="ARBA00023136"/>
    </source>
</evidence>
<gene>
    <name evidence="8" type="ORF">J0911_17955</name>
</gene>
<dbReference type="Proteomes" id="UP000664617">
    <property type="component" value="Unassembled WGS sequence"/>
</dbReference>
<evidence type="ECO:0000256" key="5">
    <source>
        <dbReference type="SAM" id="MobiDB-lite"/>
    </source>
</evidence>
<feature type="transmembrane region" description="Helical" evidence="6">
    <location>
        <begin position="294"/>
        <end position="313"/>
    </location>
</feature>
<evidence type="ECO:0000256" key="1">
    <source>
        <dbReference type="ARBA" id="ARBA00004651"/>
    </source>
</evidence>
<feature type="transmembrane region" description="Helical" evidence="6">
    <location>
        <begin position="458"/>
        <end position="480"/>
    </location>
</feature>
<feature type="domain" description="Major facilitator superfamily (MFS) profile" evidence="7">
    <location>
        <begin position="298"/>
        <end position="484"/>
    </location>
</feature>
<feature type="transmembrane region" description="Helical" evidence="6">
    <location>
        <begin position="365"/>
        <end position="384"/>
    </location>
</feature>
<feature type="compositionally biased region" description="Low complexity" evidence="5">
    <location>
        <begin position="192"/>
        <end position="214"/>
    </location>
</feature>
<feature type="transmembrane region" description="Helical" evidence="6">
    <location>
        <begin position="103"/>
        <end position="122"/>
    </location>
</feature>
<feature type="transmembrane region" description="Helical" evidence="6">
    <location>
        <begin position="333"/>
        <end position="353"/>
    </location>
</feature>